<name>A0A836C9G6_9STRA</name>
<gene>
    <name evidence="1" type="ORF">JKP88DRAFT_226433</name>
</gene>
<evidence type="ECO:0000313" key="1">
    <source>
        <dbReference type="EMBL" id="KAG5177549.1"/>
    </source>
</evidence>
<sequence>MIDEARKSKNSVAHLVWGPRGGGTTVYTDAAVQDMPGVLRVTFSGDGDKATAWIENQVLVHVREDWVNHFESAYPGQRLQLIAQLYKLQNKGQRLVVVLDVGEQTPPSVLTKLLMAAKDLGYERKLLTFVVDVSTSRSVMALPSTCWHCV</sequence>
<dbReference type="EMBL" id="JAFCMP010000524">
    <property type="protein sequence ID" value="KAG5177549.1"/>
    <property type="molecule type" value="Genomic_DNA"/>
</dbReference>
<proteinExistence type="predicted"/>
<accession>A0A836C9G6</accession>
<protein>
    <submittedName>
        <fullName evidence="1">Uncharacterized protein</fullName>
    </submittedName>
</protein>
<keyword evidence="2" id="KW-1185">Reference proteome</keyword>
<comment type="caution">
    <text evidence="1">The sequence shown here is derived from an EMBL/GenBank/DDBJ whole genome shotgun (WGS) entry which is preliminary data.</text>
</comment>
<dbReference type="Proteomes" id="UP000664859">
    <property type="component" value="Unassembled WGS sequence"/>
</dbReference>
<organism evidence="1 2">
    <name type="scientific">Tribonema minus</name>
    <dbReference type="NCBI Taxonomy" id="303371"/>
    <lineage>
        <taxon>Eukaryota</taxon>
        <taxon>Sar</taxon>
        <taxon>Stramenopiles</taxon>
        <taxon>Ochrophyta</taxon>
        <taxon>PX clade</taxon>
        <taxon>Xanthophyceae</taxon>
        <taxon>Tribonematales</taxon>
        <taxon>Tribonemataceae</taxon>
        <taxon>Tribonema</taxon>
    </lineage>
</organism>
<dbReference type="AlphaFoldDB" id="A0A836C9G6"/>
<reference evidence="1" key="1">
    <citation type="submission" date="2021-02" db="EMBL/GenBank/DDBJ databases">
        <title>First Annotated Genome of the Yellow-green Alga Tribonema minus.</title>
        <authorList>
            <person name="Mahan K.M."/>
        </authorList>
    </citation>
    <scope>NUCLEOTIDE SEQUENCE</scope>
    <source>
        <strain evidence="1">UTEX B ZZ1240</strain>
    </source>
</reference>
<evidence type="ECO:0000313" key="2">
    <source>
        <dbReference type="Proteomes" id="UP000664859"/>
    </source>
</evidence>